<evidence type="ECO:0000256" key="6">
    <source>
        <dbReference type="ARBA" id="ARBA00031155"/>
    </source>
</evidence>
<evidence type="ECO:0000256" key="2">
    <source>
        <dbReference type="ARBA" id="ARBA00022575"/>
    </source>
</evidence>
<comment type="catalytic activity">
    <reaction evidence="7">
        <text>3 propionate 3-nitronate + 3 O2 + H2O = 3 3-oxopropanoate + 2 nitrate + nitrite + H2O2 + 3 H(+)</text>
        <dbReference type="Rhea" id="RHEA:57332"/>
        <dbReference type="ChEBI" id="CHEBI:15377"/>
        <dbReference type="ChEBI" id="CHEBI:15378"/>
        <dbReference type="ChEBI" id="CHEBI:15379"/>
        <dbReference type="ChEBI" id="CHEBI:16240"/>
        <dbReference type="ChEBI" id="CHEBI:16301"/>
        <dbReference type="ChEBI" id="CHEBI:17632"/>
        <dbReference type="ChEBI" id="CHEBI:33190"/>
        <dbReference type="ChEBI" id="CHEBI:136067"/>
    </reaction>
</comment>
<gene>
    <name evidence="8" type="ORF">KY084_13465</name>
</gene>
<reference evidence="8 9" key="1">
    <citation type="submission" date="2021-07" db="EMBL/GenBank/DDBJ databases">
        <title>Stakelama flava sp. nov., a novel endophytic bacterium isolated from branch of Kandelia candel.</title>
        <authorList>
            <person name="Tuo L."/>
        </authorList>
    </citation>
    <scope>NUCLEOTIDE SEQUENCE [LARGE SCALE GENOMIC DNA]</scope>
    <source>
        <strain evidence="8 9">CBK3Z-3</strain>
    </source>
</reference>
<dbReference type="CDD" id="cd04730">
    <property type="entry name" value="NPD_like"/>
    <property type="match status" value="1"/>
</dbReference>
<evidence type="ECO:0000313" key="8">
    <source>
        <dbReference type="EMBL" id="MBW4331877.1"/>
    </source>
</evidence>
<name>A0ABS6XNU7_9SPHN</name>
<protein>
    <recommendedName>
        <fullName evidence="6">Propionate 3-nitronate monooxygenase</fullName>
    </recommendedName>
</protein>
<dbReference type="PANTHER" id="PTHR42747">
    <property type="entry name" value="NITRONATE MONOOXYGENASE-RELATED"/>
    <property type="match status" value="1"/>
</dbReference>
<evidence type="ECO:0000256" key="1">
    <source>
        <dbReference type="ARBA" id="ARBA00001917"/>
    </source>
</evidence>
<evidence type="ECO:0000256" key="3">
    <source>
        <dbReference type="ARBA" id="ARBA00022630"/>
    </source>
</evidence>
<organism evidence="8 9">
    <name type="scientific">Stakelama flava</name>
    <dbReference type="NCBI Taxonomy" id="2860338"/>
    <lineage>
        <taxon>Bacteria</taxon>
        <taxon>Pseudomonadati</taxon>
        <taxon>Pseudomonadota</taxon>
        <taxon>Alphaproteobacteria</taxon>
        <taxon>Sphingomonadales</taxon>
        <taxon>Sphingomonadaceae</taxon>
        <taxon>Stakelama</taxon>
    </lineage>
</organism>
<comment type="caution">
    <text evidence="8">The sequence shown here is derived from an EMBL/GenBank/DDBJ whole genome shotgun (WGS) entry which is preliminary data.</text>
</comment>
<accession>A0ABS6XNU7</accession>
<keyword evidence="9" id="KW-1185">Reference proteome</keyword>
<evidence type="ECO:0000256" key="5">
    <source>
        <dbReference type="ARBA" id="ARBA00023002"/>
    </source>
</evidence>
<dbReference type="PANTHER" id="PTHR42747:SF3">
    <property type="entry name" value="NITRONATE MONOOXYGENASE-RELATED"/>
    <property type="match status" value="1"/>
</dbReference>
<proteinExistence type="predicted"/>
<keyword evidence="5" id="KW-0560">Oxidoreductase</keyword>
<dbReference type="GO" id="GO:0004497">
    <property type="term" value="F:monooxygenase activity"/>
    <property type="evidence" value="ECO:0007669"/>
    <property type="project" value="UniProtKB-KW"/>
</dbReference>
<keyword evidence="4" id="KW-0288">FMN</keyword>
<dbReference type="Proteomes" id="UP001197214">
    <property type="component" value="Unassembled WGS sequence"/>
</dbReference>
<comment type="cofactor">
    <cofactor evidence="1">
        <name>FMN</name>
        <dbReference type="ChEBI" id="CHEBI:58210"/>
    </cofactor>
</comment>
<dbReference type="Pfam" id="PF03060">
    <property type="entry name" value="NMO"/>
    <property type="match status" value="1"/>
</dbReference>
<evidence type="ECO:0000256" key="4">
    <source>
        <dbReference type="ARBA" id="ARBA00022643"/>
    </source>
</evidence>
<evidence type="ECO:0000313" key="9">
    <source>
        <dbReference type="Proteomes" id="UP001197214"/>
    </source>
</evidence>
<dbReference type="InterPro" id="IPR004136">
    <property type="entry name" value="NMO"/>
</dbReference>
<sequence>MDSRLSGRVCHRHCLSIFHHRPDARSVVRQGRVAGGEGGHAVYHQLAGGHVRPDGDWPVRLVQTRLWRRGGGEHARILVADANRDAGGIRHRLSDQLVAREIGPEGKDVTLTDRLALTVPIFQAPMAGVSTPALAAAVCEAGGLGALGLGSSNAETARTMIRETRERTTRPFNVNLFVHADPAEDWPRETAWLKALGHSFAEAGAEPPDALRTIYRSFAHDDAMLAMLLDEKPAVVSFHFGLPDAGRITALHEAGCLLLATATSPDEARAAERAGIDAIVAQGFEAGGHRGIFDPDGHDEQLGTLALTRLLASRCSVPVIAAGGIMDGAGIRAALDLGAIAAQLGTAFIACPESAADDGYRAALTGEAAEHTIMTRAISGRPARALANRFTRLGSSIDVPPPDYPRAYDAGKALNAAHKAKGEAGFGAQWAGQGAPLIRAMPASELMAQLRRELHDVR</sequence>
<evidence type="ECO:0000256" key="7">
    <source>
        <dbReference type="ARBA" id="ARBA00049401"/>
    </source>
</evidence>
<keyword evidence="8" id="KW-0503">Monooxygenase</keyword>
<dbReference type="EMBL" id="JAHWZX010000014">
    <property type="protein sequence ID" value="MBW4331877.1"/>
    <property type="molecule type" value="Genomic_DNA"/>
</dbReference>
<keyword evidence="3" id="KW-0285">Flavoprotein</keyword>
<keyword evidence="2" id="KW-0216">Detoxification</keyword>